<dbReference type="RefSeq" id="WP_021760120.1">
    <property type="nucleotide sequence ID" value="NC_022444.1"/>
</dbReference>
<dbReference type="STRING" id="1121448.DGI_1469"/>
<organism evidence="2 3">
    <name type="scientific">Megalodesulfovibrio gigas (strain ATCC 19364 / DSM 1382 / NCIMB 9332 / VKM B-1759)</name>
    <name type="common">Desulfovibrio gigas</name>
    <dbReference type="NCBI Taxonomy" id="1121448"/>
    <lineage>
        <taxon>Bacteria</taxon>
        <taxon>Pseudomonadati</taxon>
        <taxon>Thermodesulfobacteriota</taxon>
        <taxon>Desulfovibrionia</taxon>
        <taxon>Desulfovibrionales</taxon>
        <taxon>Desulfovibrionaceae</taxon>
        <taxon>Megalodesulfovibrio</taxon>
    </lineage>
</organism>
<dbReference type="EMBL" id="CP006585">
    <property type="protein sequence ID" value="AGW13313.1"/>
    <property type="molecule type" value="Genomic_DNA"/>
</dbReference>
<evidence type="ECO:0000313" key="3">
    <source>
        <dbReference type="Proteomes" id="UP000016587"/>
    </source>
</evidence>
<reference evidence="3" key="2">
    <citation type="submission" date="2013-07" db="EMBL/GenBank/DDBJ databases">
        <authorList>
            <person name="Morais-Silva F.O."/>
            <person name="Rezende A.M."/>
            <person name="Pimentel C."/>
            <person name="Resende D.M."/>
            <person name="Santos C.I."/>
            <person name="Clemente C."/>
            <person name="de Oliveira L.M."/>
            <person name="da Silva S.M."/>
            <person name="Costa D.A."/>
            <person name="Varela-Raposo A."/>
            <person name="Horacio E.C.A."/>
            <person name="Matos M."/>
            <person name="Flores O."/>
            <person name="Ruiz J.C."/>
            <person name="Rodrigues-Pousada C."/>
        </authorList>
    </citation>
    <scope>NUCLEOTIDE SEQUENCE [LARGE SCALE GENOMIC DNA]</scope>
    <source>
        <strain evidence="3">ATCC 19364 / DSM 1382 / NCIMB 9332 / VKM B-1759</strain>
    </source>
</reference>
<feature type="chain" id="PRO_5004599746" evidence="1">
    <location>
        <begin position="24"/>
        <end position="480"/>
    </location>
</feature>
<dbReference type="eggNOG" id="ENOG502ZCBE">
    <property type="taxonomic scope" value="Bacteria"/>
</dbReference>
<sequence length="480" mass="52333">MKRIMTLALAAIFVLGSIAMAQAVEVKVKGNFQFNWSYIDLGNFGPDFDDTDHFDARQRTRVQVDFIASENLQGILMFEIGEIRWGSAATVGRGSGGALGADGVNVETKRAFIQFNIPDTDLLFSVGIQGLAAPGVIAGSPLFDDDVAAVLAQYPINDMITIGAFWARLYDVATNGTPNPFDELDMFGILAPIKGDGWMLHPYFVFALVGRDYVFNYLNGGVGNTPELLPPAIYSGAVVPTSRAALDQRTFAWWAGSTFTLDMFDPFTFMLEGLYGSVEAKHDAADRKGFYLAAEIDYALDFMTVGLMGWYASGEDASWRNGSEQLPMVAGDWNPTSFAWDGGDLISSGGALAGTADLSHNNPAGKWGVALLFKDISFVEDLTHQVRFLYGGGTNSSKSRRIRTQLANGTVLVTPVTDGIELTTADQLFEVNFDSKYMLYENLALILELGLMHVNYGNTLYTIADEGTGYKVAWGLNYKF</sequence>
<keyword evidence="3" id="KW-1185">Reference proteome</keyword>
<dbReference type="HOGENOM" id="CLU_042511_0_0_7"/>
<dbReference type="NCBIfam" id="NF033939">
    <property type="entry name" value="DESULF_POR1"/>
    <property type="match status" value="1"/>
</dbReference>
<dbReference type="AlphaFoldDB" id="T2GAJ3"/>
<gene>
    <name evidence="2" type="ORF">DGI_1469</name>
</gene>
<keyword evidence="1" id="KW-0732">Signal</keyword>
<evidence type="ECO:0000256" key="1">
    <source>
        <dbReference type="SAM" id="SignalP"/>
    </source>
</evidence>
<dbReference type="Proteomes" id="UP000016587">
    <property type="component" value="Chromosome"/>
</dbReference>
<protein>
    <submittedName>
        <fullName evidence="2">Putative porin</fullName>
    </submittedName>
</protein>
<reference evidence="2 3" key="1">
    <citation type="journal article" date="2013" name="J. Bacteriol.">
        <title>Roles of HynAB and Ech, the only two hydrogenases found in the model sulfate reducer Desulfovibrio gigas.</title>
        <authorList>
            <person name="Morais-Silva F.O."/>
            <person name="Santos C.I."/>
            <person name="Rodrigues R."/>
            <person name="Pereira I.A."/>
            <person name="Rodrigues-Pousada C."/>
        </authorList>
    </citation>
    <scope>NUCLEOTIDE SEQUENCE [LARGE SCALE GENOMIC DNA]</scope>
    <source>
        <strain evidence="3">ATCC 19364 / DSM 1382 / NCIMB 9332 / VKM B-1759</strain>
    </source>
</reference>
<name>T2GAJ3_MEGG1</name>
<feature type="signal peptide" evidence="1">
    <location>
        <begin position="1"/>
        <end position="23"/>
    </location>
</feature>
<accession>T2GAJ3</accession>
<dbReference type="OrthoDB" id="5464498at2"/>
<proteinExistence type="predicted"/>
<dbReference type="InterPro" id="IPR059232">
    <property type="entry name" value="Porin_put"/>
</dbReference>
<dbReference type="KEGG" id="dgg:DGI_1469"/>
<evidence type="ECO:0000313" key="2">
    <source>
        <dbReference type="EMBL" id="AGW13313.1"/>
    </source>
</evidence>
<dbReference type="PATRIC" id="fig|1121448.10.peg.1467"/>